<comment type="caution">
    <text evidence="1">The sequence shown here is derived from an EMBL/GenBank/DDBJ whole genome shotgun (WGS) entry which is preliminary data.</text>
</comment>
<gene>
    <name evidence="1" type="ORF">S06H3_62183</name>
</gene>
<reference evidence="1" key="1">
    <citation type="journal article" date="2014" name="Front. Microbiol.">
        <title>High frequency of phylogenetically diverse reductive dehalogenase-homologous genes in deep subseafloor sedimentary metagenomes.</title>
        <authorList>
            <person name="Kawai M."/>
            <person name="Futagami T."/>
            <person name="Toyoda A."/>
            <person name="Takaki Y."/>
            <person name="Nishi S."/>
            <person name="Hori S."/>
            <person name="Arai W."/>
            <person name="Tsubouchi T."/>
            <person name="Morono Y."/>
            <person name="Uchiyama I."/>
            <person name="Ito T."/>
            <person name="Fujiyama A."/>
            <person name="Inagaki F."/>
            <person name="Takami H."/>
        </authorList>
    </citation>
    <scope>NUCLEOTIDE SEQUENCE</scope>
    <source>
        <strain evidence="1">Expedition CK06-06</strain>
    </source>
</reference>
<name>X1NTV3_9ZZZZ</name>
<proteinExistence type="predicted"/>
<dbReference type="EMBL" id="BARV01040926">
    <property type="protein sequence ID" value="GAI47028.1"/>
    <property type="molecule type" value="Genomic_DNA"/>
</dbReference>
<accession>X1NTV3</accession>
<dbReference type="AlphaFoldDB" id="X1NTV3"/>
<protein>
    <recommendedName>
        <fullName evidence="2">PIN like domain-containing protein</fullName>
    </recommendedName>
</protein>
<evidence type="ECO:0000313" key="1">
    <source>
        <dbReference type="EMBL" id="GAI47028.1"/>
    </source>
</evidence>
<sequence length="140" mass="16171">GTIEQYHNAFSRIGTEFKIRNIESLGRESGELQNFYVAVDMIRHGLHGHVIYLTDDESAQAFALDWLKPVRIGCVWSSYDFILYLFVRYRSRISADEAKTAMRTVNANASSGSDADKWLRKLSDYENRLNIIDRLISNLY</sequence>
<feature type="non-terminal residue" evidence="1">
    <location>
        <position position="1"/>
    </location>
</feature>
<organism evidence="1">
    <name type="scientific">marine sediment metagenome</name>
    <dbReference type="NCBI Taxonomy" id="412755"/>
    <lineage>
        <taxon>unclassified sequences</taxon>
        <taxon>metagenomes</taxon>
        <taxon>ecological metagenomes</taxon>
    </lineage>
</organism>
<evidence type="ECO:0008006" key="2">
    <source>
        <dbReference type="Google" id="ProtNLM"/>
    </source>
</evidence>